<dbReference type="eggNOG" id="COG1724">
    <property type="taxonomic scope" value="Bacteria"/>
</dbReference>
<proteinExistence type="inferred from homology"/>
<organism evidence="8 9">
    <name type="scientific">Rhodopseudomonas palustris (strain DX-1)</name>
    <dbReference type="NCBI Taxonomy" id="652103"/>
    <lineage>
        <taxon>Bacteria</taxon>
        <taxon>Pseudomonadati</taxon>
        <taxon>Pseudomonadota</taxon>
        <taxon>Alphaproteobacteria</taxon>
        <taxon>Hyphomicrobiales</taxon>
        <taxon>Nitrobacteraceae</taxon>
        <taxon>Rhodopseudomonas</taxon>
    </lineage>
</organism>
<dbReference type="HOGENOM" id="CLU_164851_6_4_5"/>
<evidence type="ECO:0000256" key="3">
    <source>
        <dbReference type="ARBA" id="ARBA00022722"/>
    </source>
</evidence>
<keyword evidence="2" id="KW-1277">Toxin-antitoxin system</keyword>
<dbReference type="Proteomes" id="UP000001402">
    <property type="component" value="Chromosome"/>
</dbReference>
<dbReference type="Gene3D" id="3.30.920.30">
    <property type="entry name" value="Hypothetical protein"/>
    <property type="match status" value="1"/>
</dbReference>
<dbReference type="GO" id="GO:0016787">
    <property type="term" value="F:hydrolase activity"/>
    <property type="evidence" value="ECO:0007669"/>
    <property type="project" value="UniProtKB-KW"/>
</dbReference>
<dbReference type="PANTHER" id="PTHR34873">
    <property type="entry name" value="SSR1766 PROTEIN"/>
    <property type="match status" value="1"/>
</dbReference>
<dbReference type="PANTHER" id="PTHR34873:SF3">
    <property type="entry name" value="ADDICTION MODULE TOXIN, HICA FAMILY"/>
    <property type="match status" value="1"/>
</dbReference>
<dbReference type="GO" id="GO:0004519">
    <property type="term" value="F:endonuclease activity"/>
    <property type="evidence" value="ECO:0007669"/>
    <property type="project" value="UniProtKB-KW"/>
</dbReference>
<keyword evidence="3" id="KW-0540">Nuclease</keyword>
<keyword evidence="7" id="KW-0346">Stress response</keyword>
<dbReference type="SUPFAM" id="SSF54786">
    <property type="entry name" value="YcfA/nrd intein domain"/>
    <property type="match status" value="1"/>
</dbReference>
<dbReference type="AlphaFoldDB" id="E6VBQ9"/>
<accession>E6VBQ9</accession>
<dbReference type="BioCyc" id="RPAL652103:RPDX1_RS04970-MONOMER"/>
<evidence type="ECO:0000256" key="5">
    <source>
        <dbReference type="ARBA" id="ARBA00022801"/>
    </source>
</evidence>
<name>E6VBQ9_RHOPX</name>
<protein>
    <submittedName>
        <fullName evidence="8">YcfA family protein</fullName>
    </submittedName>
</protein>
<evidence type="ECO:0000256" key="4">
    <source>
        <dbReference type="ARBA" id="ARBA00022759"/>
    </source>
</evidence>
<keyword evidence="6" id="KW-0694">RNA-binding</keyword>
<reference evidence="8" key="1">
    <citation type="submission" date="2010-12" db="EMBL/GenBank/DDBJ databases">
        <title>Complete sequence of Rhodopseudomonas palustris DX-1.</title>
        <authorList>
            <consortium name="US DOE Joint Genome Institute"/>
            <person name="Lucas S."/>
            <person name="Copeland A."/>
            <person name="Lapidus A."/>
            <person name="Cheng J.-F."/>
            <person name="Goodwin L."/>
            <person name="Pitluck S."/>
            <person name="Misra M."/>
            <person name="Chertkov O."/>
            <person name="Detter J.C."/>
            <person name="Han C."/>
            <person name="Tapia R."/>
            <person name="Land M."/>
            <person name="Hauser L."/>
            <person name="Kyrpides N."/>
            <person name="Ivanova N."/>
            <person name="Ovchinnikova G."/>
            <person name="Logan B."/>
            <person name="Oda Y."/>
            <person name="Harwood C."/>
            <person name="Woyke T."/>
        </authorList>
    </citation>
    <scope>NUCLEOTIDE SEQUENCE [LARGE SCALE GENOMIC DNA]</scope>
    <source>
        <strain evidence="8">DX-1</strain>
    </source>
</reference>
<evidence type="ECO:0000256" key="7">
    <source>
        <dbReference type="ARBA" id="ARBA00023016"/>
    </source>
</evidence>
<dbReference type="InterPro" id="IPR038570">
    <property type="entry name" value="HicA_sf"/>
</dbReference>
<evidence type="ECO:0000313" key="9">
    <source>
        <dbReference type="Proteomes" id="UP000001402"/>
    </source>
</evidence>
<dbReference type="OrthoDB" id="9811409at2"/>
<evidence type="ECO:0000256" key="1">
    <source>
        <dbReference type="ARBA" id="ARBA00006620"/>
    </source>
</evidence>
<keyword evidence="4" id="KW-0255">Endonuclease</keyword>
<gene>
    <name evidence="8" type="ordered locus">Rpdx1_1005</name>
</gene>
<sequence length="78" mass="8499">MGDGRLPVIGGRRVIQALMRTGFVVDRIVGSHHVLVYPGDPARTVTVPVHAGRDLKPGTLRSIIRQTGLTVEEFNDLL</sequence>
<dbReference type="Pfam" id="PF07927">
    <property type="entry name" value="HicA_toxin"/>
    <property type="match status" value="1"/>
</dbReference>
<keyword evidence="5" id="KW-0378">Hydrolase</keyword>
<comment type="similarity">
    <text evidence="1">Belongs to the HicA mRNA interferase family.</text>
</comment>
<evidence type="ECO:0000256" key="2">
    <source>
        <dbReference type="ARBA" id="ARBA00022649"/>
    </source>
</evidence>
<evidence type="ECO:0000313" key="8">
    <source>
        <dbReference type="EMBL" id="ADU42631.1"/>
    </source>
</evidence>
<dbReference type="GO" id="GO:0003729">
    <property type="term" value="F:mRNA binding"/>
    <property type="evidence" value="ECO:0007669"/>
    <property type="project" value="InterPro"/>
</dbReference>
<dbReference type="EMBL" id="CP002418">
    <property type="protein sequence ID" value="ADU42631.1"/>
    <property type="molecule type" value="Genomic_DNA"/>
</dbReference>
<dbReference type="KEGG" id="rpx:Rpdx1_1005"/>
<dbReference type="InterPro" id="IPR012933">
    <property type="entry name" value="HicA_mRNA_interferase"/>
</dbReference>
<dbReference type="STRING" id="652103.Rpdx1_1005"/>
<evidence type="ECO:0000256" key="6">
    <source>
        <dbReference type="ARBA" id="ARBA00022884"/>
    </source>
</evidence>